<dbReference type="PATRIC" id="fig|1300347.3.peg.2287"/>
<dbReference type="AlphaFoldDB" id="A0A1A9GKU9"/>
<dbReference type="Proteomes" id="UP000077868">
    <property type="component" value="Chromosome"/>
</dbReference>
<reference evidence="1 2" key="1">
    <citation type="submission" date="2016-03" db="EMBL/GenBank/DDBJ databases">
        <title>Complete genome sequence of a soil Actinobacterium, Nocardioides dokdonensis FR1436.</title>
        <authorList>
            <person name="Kwon S.-K."/>
            <person name="Kim K."/>
            <person name="Kim J.F."/>
        </authorList>
    </citation>
    <scope>NUCLEOTIDE SEQUENCE [LARGE SCALE GENOMIC DNA]</scope>
    <source>
        <strain evidence="1 2">FR1436</strain>
    </source>
</reference>
<evidence type="ECO:0000313" key="2">
    <source>
        <dbReference type="Proteomes" id="UP000077868"/>
    </source>
</evidence>
<evidence type="ECO:0000313" key="1">
    <source>
        <dbReference type="EMBL" id="ANH38716.1"/>
    </source>
</evidence>
<accession>A0A1A9GKU9</accession>
<organism evidence="1 2">
    <name type="scientific">Nocardioides dokdonensis FR1436</name>
    <dbReference type="NCBI Taxonomy" id="1300347"/>
    <lineage>
        <taxon>Bacteria</taxon>
        <taxon>Bacillati</taxon>
        <taxon>Actinomycetota</taxon>
        <taxon>Actinomycetes</taxon>
        <taxon>Propionibacteriales</taxon>
        <taxon>Nocardioidaceae</taxon>
        <taxon>Nocardioides</taxon>
    </lineage>
</organism>
<dbReference type="STRING" id="1300347.I601_2292"/>
<dbReference type="KEGG" id="ndk:I601_2292"/>
<proteinExistence type="predicted"/>
<name>A0A1A9GKU9_9ACTN</name>
<sequence length="103" mass="11048">MLCWLGWIILSMVTTAPHPIGGAVARVHAALDDVAGTPAWSMSQGATADVLVEIARAEARLVELRSRALVQAELVAVQERNASPSVAVWHSNATRSTNWVCPY</sequence>
<gene>
    <name evidence="1" type="ORF">I601_2292</name>
</gene>
<dbReference type="EMBL" id="CP015079">
    <property type="protein sequence ID" value="ANH38716.1"/>
    <property type="molecule type" value="Genomic_DNA"/>
</dbReference>
<keyword evidence="2" id="KW-1185">Reference proteome</keyword>
<protein>
    <submittedName>
        <fullName evidence="1">Uncharacterized protein</fullName>
    </submittedName>
</protein>